<reference evidence="2" key="1">
    <citation type="submission" date="2023-03" db="EMBL/GenBank/DDBJ databases">
        <title>Massive genome expansion in bonnet fungi (Mycena s.s.) driven by repeated elements and novel gene families across ecological guilds.</title>
        <authorList>
            <consortium name="Lawrence Berkeley National Laboratory"/>
            <person name="Harder C.B."/>
            <person name="Miyauchi S."/>
            <person name="Viragh M."/>
            <person name="Kuo A."/>
            <person name="Thoen E."/>
            <person name="Andreopoulos B."/>
            <person name="Lu D."/>
            <person name="Skrede I."/>
            <person name="Drula E."/>
            <person name="Henrissat B."/>
            <person name="Morin E."/>
            <person name="Kohler A."/>
            <person name="Barry K."/>
            <person name="LaButti K."/>
            <person name="Morin E."/>
            <person name="Salamov A."/>
            <person name="Lipzen A."/>
            <person name="Mereny Z."/>
            <person name="Hegedus B."/>
            <person name="Baldrian P."/>
            <person name="Stursova M."/>
            <person name="Weitz H."/>
            <person name="Taylor A."/>
            <person name="Grigoriev I.V."/>
            <person name="Nagy L.G."/>
            <person name="Martin F."/>
            <person name="Kauserud H."/>
        </authorList>
    </citation>
    <scope>NUCLEOTIDE SEQUENCE</scope>
    <source>
        <strain evidence="2">CBHHK188m</strain>
    </source>
</reference>
<protein>
    <submittedName>
        <fullName evidence="2">Uncharacterized protein</fullName>
    </submittedName>
</protein>
<keyword evidence="3" id="KW-1185">Reference proteome</keyword>
<dbReference type="Proteomes" id="UP001215280">
    <property type="component" value="Unassembled WGS sequence"/>
</dbReference>
<comment type="caution">
    <text evidence="2">The sequence shown here is derived from an EMBL/GenBank/DDBJ whole genome shotgun (WGS) entry which is preliminary data.</text>
</comment>
<sequence length="375" mass="42359">MATPYMTELTNRRNAKRGNAPSIYDGCMKALEKMGAHSLAGHEFDVTFGRSGEDNDKNRTIFFDYVNLANSKVFSANIVAEIGSQDEGTWLAAYPKKIFDSKLPFSQPLNDESSAQRMVIAARCPTGAPPSLAKIWRSSMNAAEGVRFKDIETENEEFEVTDWVSRSDGADDKPYDIMLLRLLPTYEAPKLHGKSGGSSPRKVRPRNKDDDTLSEDVNMDTPLNKIPSPKERKIGDTYNPDCLPDHRGPYFAHRESKLVQRDYRDLDGDLIAPYELYEKLTEGTLFSVQISMHTYIFPGKRGNARSKIYHIYIDKLRIHDKGFGEAWHPPIPSLPSADPSSPRKRARAERDDEADKSFDFFNSVSPVKRARITKT</sequence>
<gene>
    <name evidence="2" type="ORF">DFH07DRAFT_775576</name>
</gene>
<evidence type="ECO:0000256" key="1">
    <source>
        <dbReference type="SAM" id="MobiDB-lite"/>
    </source>
</evidence>
<name>A0AAD7ISI7_9AGAR</name>
<organism evidence="2 3">
    <name type="scientific">Mycena maculata</name>
    <dbReference type="NCBI Taxonomy" id="230809"/>
    <lineage>
        <taxon>Eukaryota</taxon>
        <taxon>Fungi</taxon>
        <taxon>Dikarya</taxon>
        <taxon>Basidiomycota</taxon>
        <taxon>Agaricomycotina</taxon>
        <taxon>Agaricomycetes</taxon>
        <taxon>Agaricomycetidae</taxon>
        <taxon>Agaricales</taxon>
        <taxon>Marasmiineae</taxon>
        <taxon>Mycenaceae</taxon>
        <taxon>Mycena</taxon>
    </lineage>
</organism>
<evidence type="ECO:0000313" key="3">
    <source>
        <dbReference type="Proteomes" id="UP001215280"/>
    </source>
</evidence>
<accession>A0AAD7ISI7</accession>
<evidence type="ECO:0000313" key="2">
    <source>
        <dbReference type="EMBL" id="KAJ7748754.1"/>
    </source>
</evidence>
<feature type="region of interest" description="Disordered" evidence="1">
    <location>
        <begin position="190"/>
        <end position="235"/>
    </location>
</feature>
<dbReference type="AlphaFoldDB" id="A0AAD7ISI7"/>
<feature type="region of interest" description="Disordered" evidence="1">
    <location>
        <begin position="329"/>
        <end position="353"/>
    </location>
</feature>
<proteinExistence type="predicted"/>
<dbReference type="EMBL" id="JARJLG010000088">
    <property type="protein sequence ID" value="KAJ7748754.1"/>
    <property type="molecule type" value="Genomic_DNA"/>
</dbReference>